<organism evidence="1">
    <name type="scientific">Pyramimonas orientalis virus</name>
    <name type="common">PoV01</name>
    <dbReference type="NCBI Taxonomy" id="455367"/>
    <lineage>
        <taxon>Viruses</taxon>
        <taxon>Varidnaviria</taxon>
        <taxon>Bamfordvirae</taxon>
        <taxon>Nucleocytoviricota</taxon>
        <taxon>Megaviricetes</taxon>
        <taxon>Imitervirales</taxon>
        <taxon>Allomimiviridae</taxon>
        <taxon>Heliosvirus</taxon>
        <taxon>Heliosvirus raunefjordenense</taxon>
    </lineage>
</organism>
<organismHost>
    <name type="scientific">Pyramimonas plurioculata</name>
    <dbReference type="NCBI Taxonomy" id="36893"/>
</organismHost>
<name>A0A7M3UP33_POV01</name>
<proteinExistence type="predicted"/>
<accession>A0A7M3UP33</accession>
<sequence>MSHSISLSKYYDNTENYKHSKDDILEFSNLCPSTEHTMRKLKEQKIQEFETVKQLTNDLLYIEYMLCHKQKQIPEVILNNKKYVSDIENRLSNILIKYKDVPDTSYPFRHRMFIKSAFEERENSWLSKLFR</sequence>
<evidence type="ECO:0000313" key="1">
    <source>
        <dbReference type="EMBL" id="QOI90492.1"/>
    </source>
</evidence>
<dbReference type="EMBL" id="MT663538">
    <property type="protein sequence ID" value="QOI90492.1"/>
    <property type="molecule type" value="Genomic_DNA"/>
</dbReference>
<gene>
    <name evidence="1" type="ORF">HWQ62_00357</name>
</gene>
<protein>
    <submittedName>
        <fullName evidence="1">Uncharacterized protein</fullName>
    </submittedName>
</protein>
<reference evidence="1" key="1">
    <citation type="submission" date="2020-06" db="EMBL/GenBank/DDBJ databases">
        <title>Lateral gene transfer of anion-conducting channel rhodopsins between green algae and giant viruses.</title>
        <authorList>
            <person name="Rozenberg A."/>
            <person name="Oppermann J."/>
            <person name="Wietek J."/>
            <person name="Fernandez Lahore R.G."/>
            <person name="Sandaa R.-A."/>
            <person name="Bratbak G."/>
            <person name="Hegemann P."/>
            <person name="Beja O."/>
        </authorList>
    </citation>
    <scope>NUCLEOTIDE SEQUENCE</scope>
    <source>
        <strain evidence="1">01B</strain>
    </source>
</reference>